<proteinExistence type="predicted"/>
<name>A0A7G1KV84_9NOCA</name>
<dbReference type="AlphaFoldDB" id="A0A7G1KV84"/>
<reference evidence="1 2" key="1">
    <citation type="submission" date="2020-08" db="EMBL/GenBank/DDBJ databases">
        <title>Genome Sequencing of Nocardia wallacei strain FMUON74 and assembly.</title>
        <authorList>
            <person name="Toyokawa M."/>
            <person name="Uesaka K."/>
        </authorList>
    </citation>
    <scope>NUCLEOTIDE SEQUENCE [LARGE SCALE GENOMIC DNA]</scope>
    <source>
        <strain evidence="1 2">FMUON74</strain>
    </source>
</reference>
<accession>A0A7G1KV84</accession>
<sequence>MEDEYPKYELLAKHLDPQFGNIYRYNVGNGGDVGFDIQEWTPELREVIKNYLLHHCPGAVLDQLFLDDAGRSIEPSQRLAAVEGLIAGLEPWEIAFDVRRAAVSAVPTLHDLIGHLEEWPSEDDRLDAETWLEAHSDNVDWQALARVTNHFELLPVTMLSGATRQPYADDLVRRLTPAELLFAWVRFPRFHGEL</sequence>
<keyword evidence="2" id="KW-1185">Reference proteome</keyword>
<gene>
    <name evidence="1" type="ORF">NWFMUON74_56610</name>
</gene>
<dbReference type="RefSeq" id="WP_187684729.1">
    <property type="nucleotide sequence ID" value="NZ_AP023396.1"/>
</dbReference>
<protein>
    <submittedName>
        <fullName evidence="1">Uncharacterized protein</fullName>
    </submittedName>
</protein>
<organism evidence="1 2">
    <name type="scientific">Nocardia wallacei</name>
    <dbReference type="NCBI Taxonomy" id="480035"/>
    <lineage>
        <taxon>Bacteria</taxon>
        <taxon>Bacillati</taxon>
        <taxon>Actinomycetota</taxon>
        <taxon>Actinomycetes</taxon>
        <taxon>Mycobacteriales</taxon>
        <taxon>Nocardiaceae</taxon>
        <taxon>Nocardia</taxon>
    </lineage>
</organism>
<dbReference type="EMBL" id="AP023396">
    <property type="protein sequence ID" value="BCK57889.1"/>
    <property type="molecule type" value="Genomic_DNA"/>
</dbReference>
<dbReference type="GeneID" id="80350096"/>
<evidence type="ECO:0000313" key="1">
    <source>
        <dbReference type="EMBL" id="BCK57889.1"/>
    </source>
</evidence>
<dbReference type="KEGG" id="nwl:NWFMUON74_56610"/>
<evidence type="ECO:0000313" key="2">
    <source>
        <dbReference type="Proteomes" id="UP000516173"/>
    </source>
</evidence>
<dbReference type="Proteomes" id="UP000516173">
    <property type="component" value="Chromosome"/>
</dbReference>